<evidence type="ECO:0000313" key="2">
    <source>
        <dbReference type="Proteomes" id="UP001497482"/>
    </source>
</evidence>
<sequence length="123" mass="13284">MDSCTVVKAAALCFSRRTYGQSAAFIPLSRMRQCPIHTAVLPLALSESSQSPLLSSPLLTPLLPLHAARQTLPFFHCAYVTARLPPLRHGTDGAEERKEGFSVRCAFCSPAEHPAHGVRTGSL</sequence>
<reference evidence="1 2" key="1">
    <citation type="submission" date="2024-04" db="EMBL/GenBank/DDBJ databases">
        <authorList>
            <person name="Waldvogel A.-M."/>
            <person name="Schoenle A."/>
        </authorList>
    </citation>
    <scope>NUCLEOTIDE SEQUENCE [LARGE SCALE GENOMIC DNA]</scope>
</reference>
<evidence type="ECO:0000313" key="1">
    <source>
        <dbReference type="EMBL" id="CAL1577253.1"/>
    </source>
</evidence>
<dbReference type="Proteomes" id="UP001497482">
    <property type="component" value="Chromosome 13"/>
</dbReference>
<organism evidence="1 2">
    <name type="scientific">Knipowitschia caucasica</name>
    <name type="common">Caucasian dwarf goby</name>
    <name type="synonym">Pomatoschistus caucasicus</name>
    <dbReference type="NCBI Taxonomy" id="637954"/>
    <lineage>
        <taxon>Eukaryota</taxon>
        <taxon>Metazoa</taxon>
        <taxon>Chordata</taxon>
        <taxon>Craniata</taxon>
        <taxon>Vertebrata</taxon>
        <taxon>Euteleostomi</taxon>
        <taxon>Actinopterygii</taxon>
        <taxon>Neopterygii</taxon>
        <taxon>Teleostei</taxon>
        <taxon>Neoteleostei</taxon>
        <taxon>Acanthomorphata</taxon>
        <taxon>Gobiaria</taxon>
        <taxon>Gobiiformes</taxon>
        <taxon>Gobioidei</taxon>
        <taxon>Gobiidae</taxon>
        <taxon>Gobiinae</taxon>
        <taxon>Knipowitschia</taxon>
    </lineage>
</organism>
<proteinExistence type="predicted"/>
<dbReference type="EMBL" id="OZ035835">
    <property type="protein sequence ID" value="CAL1577253.1"/>
    <property type="molecule type" value="Genomic_DNA"/>
</dbReference>
<dbReference type="AlphaFoldDB" id="A0AAV2JM39"/>
<keyword evidence="2" id="KW-1185">Reference proteome</keyword>
<name>A0AAV2JM39_KNICA</name>
<accession>A0AAV2JM39</accession>
<protein>
    <submittedName>
        <fullName evidence="1">Uncharacterized protein</fullName>
    </submittedName>
</protein>
<gene>
    <name evidence="1" type="ORF">KC01_LOCUS8627</name>
</gene>